<proteinExistence type="predicted"/>
<dbReference type="PATRIC" id="fig|1365251.3.peg.4719"/>
<name>A0A167ARQ3_9GAMM</name>
<organism evidence="1 2">
    <name type="scientific">Pseudoalteromonas luteoviolacea H33</name>
    <dbReference type="NCBI Taxonomy" id="1365251"/>
    <lineage>
        <taxon>Bacteria</taxon>
        <taxon>Pseudomonadati</taxon>
        <taxon>Pseudomonadota</taxon>
        <taxon>Gammaproteobacteria</taxon>
        <taxon>Alteromonadales</taxon>
        <taxon>Pseudoalteromonadaceae</taxon>
        <taxon>Pseudoalteromonas</taxon>
    </lineage>
</organism>
<dbReference type="RefSeq" id="WP_063363869.1">
    <property type="nucleotide sequence ID" value="NZ_AUXZ01000127.1"/>
</dbReference>
<dbReference type="OrthoDB" id="5750169at2"/>
<dbReference type="Proteomes" id="UP000076503">
    <property type="component" value="Unassembled WGS sequence"/>
</dbReference>
<comment type="caution">
    <text evidence="1">The sequence shown here is derived from an EMBL/GenBank/DDBJ whole genome shotgun (WGS) entry which is preliminary data.</text>
</comment>
<evidence type="ECO:0000313" key="2">
    <source>
        <dbReference type="Proteomes" id="UP000076503"/>
    </source>
</evidence>
<sequence>MKKYLLALVTGTAIASGGYYITQTNSNSDPLPQLDYVPADTLFLWSQLNSFPYLQYFDLLPQSYKNVHQIEDVIATMKSDDMSVNQRFILNLLEQYSKSAASSEHIQRTWGINNDLKALAYTVGLLPVLRAELGEPEVFNTTIKQAAEDANLRYEDTQIDGSPVTRYFFEEGGQRIFDLLVAINENWVTVTVDTPFNDSDDLKTALGLTKPLNTLSSSGKVDKYIQNHQLDGNNLAFLDTGLFVDMLTAKNPDSPATQMLDKLIGLSNSDGALESIRTPECQQDFSNITQKWPAIISGTQKMDITSQFADLKVSTVIASSDTKILNALQNMRGFLPQHTQSNNDALITLGLGLNANQLSPSINTLWAAFASARFDCTPLNTLQAQTKGVNPAPLAMATGMLGSFKGVSATIFDIDVNTLYQPDEFDTKALDALITVSADDVQALFNMAKSLVPELASLTLPNDGSAIEINDYLPPGVSTSTPVYLALKGQHLAVYKGNMAEKAANGLNSQAVTVNGLANFGLNSAKIFPKVFEAAKQSGEPIPDELKELFNQTGKMHVQYDINDKGIVFDVDIKITK</sequence>
<evidence type="ECO:0000313" key="1">
    <source>
        <dbReference type="EMBL" id="KZN45721.1"/>
    </source>
</evidence>
<protein>
    <recommendedName>
        <fullName evidence="3">DUF3352 domain-containing protein</fullName>
    </recommendedName>
</protein>
<accession>A0A167ARQ3</accession>
<dbReference type="AlphaFoldDB" id="A0A167ARQ3"/>
<dbReference type="EMBL" id="AUXZ01000127">
    <property type="protein sequence ID" value="KZN45721.1"/>
    <property type="molecule type" value="Genomic_DNA"/>
</dbReference>
<evidence type="ECO:0008006" key="3">
    <source>
        <dbReference type="Google" id="ProtNLM"/>
    </source>
</evidence>
<gene>
    <name evidence="1" type="ORF">N476_25175</name>
</gene>
<reference evidence="1 2" key="1">
    <citation type="submission" date="2013-07" db="EMBL/GenBank/DDBJ databases">
        <title>Comparative Genomic and Metabolomic Analysis of Twelve Strains of Pseudoalteromonas luteoviolacea.</title>
        <authorList>
            <person name="Vynne N.G."/>
            <person name="Mansson M."/>
            <person name="Gram L."/>
        </authorList>
    </citation>
    <scope>NUCLEOTIDE SEQUENCE [LARGE SCALE GENOMIC DNA]</scope>
    <source>
        <strain evidence="1 2">H33</strain>
    </source>
</reference>